<dbReference type="InterPro" id="IPR036397">
    <property type="entry name" value="RNaseH_sf"/>
</dbReference>
<organism evidence="3 4">
    <name type="scientific">Besnoitia besnoiti</name>
    <name type="common">Apicomplexan protozoan</name>
    <dbReference type="NCBI Taxonomy" id="94643"/>
    <lineage>
        <taxon>Eukaryota</taxon>
        <taxon>Sar</taxon>
        <taxon>Alveolata</taxon>
        <taxon>Apicomplexa</taxon>
        <taxon>Conoidasida</taxon>
        <taxon>Coccidia</taxon>
        <taxon>Eucoccidiorida</taxon>
        <taxon>Eimeriorina</taxon>
        <taxon>Sarcocystidae</taxon>
        <taxon>Besnoitia</taxon>
    </lineage>
</organism>
<reference evidence="3 4" key="1">
    <citation type="submission" date="2017-09" db="EMBL/GenBank/DDBJ databases">
        <title>Genome sequencing of Besnoitia besnoiti strain Bb-Ger1.</title>
        <authorList>
            <person name="Schares G."/>
            <person name="Venepally P."/>
            <person name="Lorenzi H.A."/>
        </authorList>
    </citation>
    <scope>NUCLEOTIDE SEQUENCE [LARGE SCALE GENOMIC DNA]</scope>
    <source>
        <strain evidence="3 4">Bb-Ger1</strain>
    </source>
</reference>
<dbReference type="OrthoDB" id="407975at2759"/>
<dbReference type="Proteomes" id="UP000224006">
    <property type="component" value="Chromosome XIII"/>
</dbReference>
<feature type="region of interest" description="Disordered" evidence="1">
    <location>
        <begin position="18"/>
        <end position="58"/>
    </location>
</feature>
<dbReference type="Gene3D" id="3.30.420.10">
    <property type="entry name" value="Ribonuclease H-like superfamily/Ribonuclease H"/>
    <property type="match status" value="1"/>
</dbReference>
<keyword evidence="4" id="KW-1185">Reference proteome</keyword>
<dbReference type="STRING" id="94643.A0A2A9M656"/>
<feature type="region of interest" description="Disordered" evidence="1">
    <location>
        <begin position="543"/>
        <end position="567"/>
    </location>
</feature>
<dbReference type="InterPro" id="IPR052408">
    <property type="entry name" value="Exonuclease_MUT-7-like"/>
</dbReference>
<dbReference type="GO" id="GO:0003676">
    <property type="term" value="F:nucleic acid binding"/>
    <property type="evidence" value="ECO:0007669"/>
    <property type="project" value="InterPro"/>
</dbReference>
<feature type="domain" description="3'-5' exonuclease" evidence="2">
    <location>
        <begin position="1074"/>
        <end position="1127"/>
    </location>
</feature>
<dbReference type="GeneID" id="40308053"/>
<dbReference type="PANTHER" id="PTHR47765:SF2">
    <property type="entry name" value="EXONUCLEASE MUT-7 HOMOLOG"/>
    <property type="match status" value="1"/>
</dbReference>
<evidence type="ECO:0000313" key="3">
    <source>
        <dbReference type="EMBL" id="PFH31127.1"/>
    </source>
</evidence>
<evidence type="ECO:0000256" key="1">
    <source>
        <dbReference type="SAM" id="MobiDB-lite"/>
    </source>
</evidence>
<feature type="region of interest" description="Disordered" evidence="1">
    <location>
        <begin position="654"/>
        <end position="701"/>
    </location>
</feature>
<evidence type="ECO:0000313" key="4">
    <source>
        <dbReference type="Proteomes" id="UP000224006"/>
    </source>
</evidence>
<feature type="region of interest" description="Disordered" evidence="1">
    <location>
        <begin position="720"/>
        <end position="755"/>
    </location>
</feature>
<dbReference type="EMBL" id="NWUJ01000016">
    <property type="protein sequence ID" value="PFH31127.1"/>
    <property type="molecule type" value="Genomic_DNA"/>
</dbReference>
<name>A0A2A9M656_BESBE</name>
<dbReference type="InterPro" id="IPR012337">
    <property type="entry name" value="RNaseH-like_sf"/>
</dbReference>
<sequence length="1179" mass="126144">MTRPSFSHSADLSASLRRLSASPRASAASSSPGGLFRRVSPSGSPASSLSSRVSLAPSPAWSPLRLRSLELRRLPPACLSPPRAFGTAFLGPCASPSAAAAEARVFPELLSPAPSSPSSISYSSSSSSCPLSSPSSPASGLAAEGRWGGSQRAAAAFVQSLLPAEMLPDARGLVYKIHYGVPLPILAPRLCSEQKVQELAANVAFRLLDALREADAKRKGATWEEERKALRRRAAAGDQVRDLLDCHALRKGDKKRPTAQSPPLEATRIRCYWPDVDNENSKMSVFFRELHAALYLLFEPQLFSSPSLASFASFSSPLAAASAASPPAAAAPAEALASFSREARPRGELLLGLLHPHVMAVVVPSLKESSRLQLLLVFLHSVESYFSLHPCSKQTVDPNLLFLAIGSARFLLLLTRLGFLPEASPACASPSVFPSSSRSTSLSSLSFLAAYASPLPHQLYAQLSAYTVDGVLLDLLQESGGNLFEAVRFATFLRVMAQTESVAEPLKDSRWTLQAVAESVASRKSEHLLLAFLRSLAPESDKTAREDAHAGRNAQARVGEARIRKEEERERGERLALQVCMWLARKTPETGEIADPWGYVASRGFLLRLLKRRASAAPVSSLHAATGGRVEGGFTAETEPLESQEPQHTLRTLRTEAAPGEDSQRLQSQRGEGEDGGDDDDGGDLLALPSPAPRGAADAQPSACIPTSLWALNAVSVSPREGQAPAPLPGAAAASPLSSPTSSAPRRPPPPAHLAEESAHAYPPLELPFGLDRVVFLDSVEGLSHLFAFLRASQEATCRLLAPAELAAAGARARGDTFPVAAGAVSSRADRQPVECADAQRVSGLHTGSLQAAERGSRTAETVESVETLGRHAEGGPAPGGVESRDVADEEASGAQRVQVESSSVSGGCASRVPPLPSVPFLPFVVALDLEWTLPHAASVLSLATETRVFLVDLVNHNPVYRATLLRLLRWLFTNPFIAKLAYQARGDFTRLFFALGSAGGRPGALVHCIDLRQPRVCLAPESERRGCDKLNDAKAPVALDSESGVAPLTDAEAHEEEEILPGQQGSAPKRRYQNLREMCRQVLGVDLDKSEQRSNWNMRPLTASQVLYAAKDAYALILLEAALREQGWAPENILGGLGEFSAINFRGRPSSFQINYQKNASEQASKIEAADRRQFRWQ</sequence>
<dbReference type="RefSeq" id="XP_029215136.1">
    <property type="nucleotide sequence ID" value="XM_029361669.1"/>
</dbReference>
<proteinExistence type="predicted"/>
<dbReference type="VEuPathDB" id="ToxoDB:BESB_030010"/>
<protein>
    <recommendedName>
        <fullName evidence="2">3'-5' exonuclease domain-containing protein</fullName>
    </recommendedName>
</protein>
<dbReference type="InterPro" id="IPR002562">
    <property type="entry name" value="3'-5'_exonuclease_dom"/>
</dbReference>
<dbReference type="AlphaFoldDB" id="A0A2A9M656"/>
<dbReference type="PANTHER" id="PTHR47765">
    <property type="entry name" value="3'-5' EXONUCLEASE DOMAIN-CONTAINING PROTEIN"/>
    <property type="match status" value="1"/>
</dbReference>
<accession>A0A2A9M656</accession>
<evidence type="ECO:0000259" key="2">
    <source>
        <dbReference type="Pfam" id="PF01612"/>
    </source>
</evidence>
<dbReference type="KEGG" id="bbes:BESB_030010"/>
<feature type="compositionally biased region" description="Low complexity" evidence="1">
    <location>
        <begin position="729"/>
        <end position="745"/>
    </location>
</feature>
<dbReference type="GO" id="GO:0006139">
    <property type="term" value="P:nucleobase-containing compound metabolic process"/>
    <property type="evidence" value="ECO:0007669"/>
    <property type="project" value="InterPro"/>
</dbReference>
<comment type="caution">
    <text evidence="3">The sequence shown here is derived from an EMBL/GenBank/DDBJ whole genome shotgun (WGS) entry which is preliminary data.</text>
</comment>
<gene>
    <name evidence="3" type="ORF">BESB_030010</name>
</gene>
<feature type="compositionally biased region" description="Acidic residues" evidence="1">
    <location>
        <begin position="674"/>
        <end position="683"/>
    </location>
</feature>
<feature type="region of interest" description="Disordered" evidence="1">
    <location>
        <begin position="849"/>
        <end position="899"/>
    </location>
</feature>
<dbReference type="SUPFAM" id="SSF53098">
    <property type="entry name" value="Ribonuclease H-like"/>
    <property type="match status" value="1"/>
</dbReference>
<dbReference type="Pfam" id="PF01612">
    <property type="entry name" value="DNA_pol_A_exo1"/>
    <property type="match status" value="1"/>
</dbReference>
<dbReference type="GO" id="GO:0008408">
    <property type="term" value="F:3'-5' exonuclease activity"/>
    <property type="evidence" value="ECO:0007669"/>
    <property type="project" value="InterPro"/>
</dbReference>